<keyword evidence="2" id="KW-0732">Signal</keyword>
<dbReference type="Proteomes" id="UP000231553">
    <property type="component" value="Unassembled WGS sequence"/>
</dbReference>
<gene>
    <name evidence="5" type="ORF">CVM52_03970</name>
</gene>
<proteinExistence type="predicted"/>
<organism evidence="5 6">
    <name type="scientific">Pseudooceanicola lipolyticus</name>
    <dbReference type="NCBI Taxonomy" id="2029104"/>
    <lineage>
        <taxon>Bacteria</taxon>
        <taxon>Pseudomonadati</taxon>
        <taxon>Pseudomonadota</taxon>
        <taxon>Alphaproteobacteria</taxon>
        <taxon>Rhodobacterales</taxon>
        <taxon>Paracoccaceae</taxon>
        <taxon>Pseudooceanicola</taxon>
    </lineage>
</organism>
<evidence type="ECO:0000256" key="1">
    <source>
        <dbReference type="ARBA" id="ARBA00004418"/>
    </source>
</evidence>
<comment type="subcellular location">
    <subcellularLocation>
        <location evidence="1">Periplasm</location>
    </subcellularLocation>
</comment>
<dbReference type="Pfam" id="PF03480">
    <property type="entry name" value="DctP"/>
    <property type="match status" value="1"/>
</dbReference>
<dbReference type="GO" id="GO:0042597">
    <property type="term" value="C:periplasmic space"/>
    <property type="evidence" value="ECO:0007669"/>
    <property type="project" value="UniProtKB-SubCell"/>
</dbReference>
<dbReference type="CDD" id="cd13604">
    <property type="entry name" value="PBP2_TRAP_ketoacid_lactate_like"/>
    <property type="match status" value="1"/>
</dbReference>
<evidence type="ECO:0000256" key="4">
    <source>
        <dbReference type="SAM" id="MobiDB-lite"/>
    </source>
</evidence>
<name>A0A2M8J5A0_9RHOB</name>
<dbReference type="SUPFAM" id="SSF53850">
    <property type="entry name" value="Periplasmic binding protein-like II"/>
    <property type="match status" value="1"/>
</dbReference>
<sequence>MRNTSSRPTRAVTSITCKPTSGAPRRSRKSTDITGDRASARAGLLRKSCPVPWLGQSQPFQSGTDVPGISGGAKTMKLKTFLAGLVATMIAIPVTAETTLRIQTAQNSGDFVLTRLNKIWVPKLSAMSGGALSVELLPIGAVVPHRETPQAVSAGILDGEFTVSNYFAGTDPAFAMFGDLIAAYDTPDQAQTFCRNHQGRDILQSLYDKHFGSNLHVVGCGPYSREALVVAKPIPTLADMKGVKVRAPEGLAAEIFREVGATPVSIPFSEVYTALETGLVDAADASALVNNEQLGFHKIAPYPIYPGIHSQAMAHFAMNKSKWESLSEQERSILEVWYNAAYDDLRRAADLEDRATAADLATREGVQVIDWSAADRQAFRAAARNVWERVSQQSDDAAMVWAAQQDYLHKAGLLDN</sequence>
<protein>
    <submittedName>
        <fullName evidence="5">C4-dicarboxylate ABC transporter substrate-binding protein</fullName>
    </submittedName>
</protein>
<accession>A0A2M8J5A0</accession>
<evidence type="ECO:0000256" key="2">
    <source>
        <dbReference type="ARBA" id="ARBA00022729"/>
    </source>
</evidence>
<keyword evidence="3" id="KW-0574">Periplasm</keyword>
<keyword evidence="6" id="KW-1185">Reference proteome</keyword>
<evidence type="ECO:0000256" key="3">
    <source>
        <dbReference type="ARBA" id="ARBA00022764"/>
    </source>
</evidence>
<feature type="compositionally biased region" description="Polar residues" evidence="4">
    <location>
        <begin position="1"/>
        <end position="19"/>
    </location>
</feature>
<dbReference type="OrthoDB" id="9769667at2"/>
<reference evidence="5 6" key="1">
    <citation type="journal article" date="2018" name="Int. J. Syst. Evol. Microbiol.">
        <title>Pseudooceanicola lipolyticus sp. nov., a marine alphaproteobacterium, reclassification of Oceanicola flagellatus as Pseudooceanicola flagellatus comb. nov. and emended description of the genus Pseudooceanicola.</title>
        <authorList>
            <person name="Huang M.-M."/>
            <person name="Guo L.-L."/>
            <person name="Wu Y.-H."/>
            <person name="Lai Q.-L."/>
            <person name="Shao Z.-Z."/>
            <person name="Wang C.-S."/>
            <person name="Wu M."/>
            <person name="Xu X.-W."/>
        </authorList>
    </citation>
    <scope>NUCLEOTIDE SEQUENCE [LARGE SCALE GENOMIC DNA]</scope>
    <source>
        <strain evidence="5 6">157</strain>
    </source>
</reference>
<dbReference type="PANTHER" id="PTHR33376">
    <property type="match status" value="1"/>
</dbReference>
<dbReference type="GO" id="GO:0055085">
    <property type="term" value="P:transmembrane transport"/>
    <property type="evidence" value="ECO:0007669"/>
    <property type="project" value="InterPro"/>
</dbReference>
<comment type="caution">
    <text evidence="5">The sequence shown here is derived from an EMBL/GenBank/DDBJ whole genome shotgun (WGS) entry which is preliminary data.</text>
</comment>
<dbReference type="EMBL" id="PGTB01000006">
    <property type="protein sequence ID" value="PJE37943.1"/>
    <property type="molecule type" value="Genomic_DNA"/>
</dbReference>
<dbReference type="PANTHER" id="PTHR33376:SF5">
    <property type="entry name" value="EXTRACYTOPLASMIC SOLUTE RECEPTOR PROTEIN"/>
    <property type="match status" value="1"/>
</dbReference>
<evidence type="ECO:0000313" key="5">
    <source>
        <dbReference type="EMBL" id="PJE37943.1"/>
    </source>
</evidence>
<dbReference type="AlphaFoldDB" id="A0A2M8J5A0"/>
<dbReference type="InterPro" id="IPR018389">
    <property type="entry name" value="DctP_fam"/>
</dbReference>
<dbReference type="NCBIfam" id="NF037995">
    <property type="entry name" value="TRAP_S1"/>
    <property type="match status" value="1"/>
</dbReference>
<feature type="region of interest" description="Disordered" evidence="4">
    <location>
        <begin position="1"/>
        <end position="36"/>
    </location>
</feature>
<dbReference type="Gene3D" id="3.40.190.170">
    <property type="entry name" value="Bacterial extracellular solute-binding protein, family 7"/>
    <property type="match status" value="1"/>
</dbReference>
<dbReference type="InterPro" id="IPR038404">
    <property type="entry name" value="TRAP_DctP_sf"/>
</dbReference>
<evidence type="ECO:0000313" key="6">
    <source>
        <dbReference type="Proteomes" id="UP000231553"/>
    </source>
</evidence>